<name>A0A9K3L550_9STRA</name>
<keyword evidence="2" id="KW-1185">Reference proteome</keyword>
<protein>
    <submittedName>
        <fullName evidence="1">Uncharacterized protein</fullName>
    </submittedName>
</protein>
<accession>A0A9K3L550</accession>
<reference evidence="1" key="2">
    <citation type="submission" date="2021-04" db="EMBL/GenBank/DDBJ databases">
        <authorList>
            <person name="Podell S."/>
        </authorList>
    </citation>
    <scope>NUCLEOTIDE SEQUENCE</scope>
    <source>
        <strain evidence="1">Hildebrandi</strain>
    </source>
</reference>
<gene>
    <name evidence="1" type="ORF">IV203_000210</name>
</gene>
<dbReference type="OrthoDB" id="42764at2759"/>
<dbReference type="Proteomes" id="UP000693970">
    <property type="component" value="Unassembled WGS sequence"/>
</dbReference>
<evidence type="ECO:0000313" key="1">
    <source>
        <dbReference type="EMBL" id="KAG7355524.1"/>
    </source>
</evidence>
<reference evidence="1" key="1">
    <citation type="journal article" date="2021" name="Sci. Rep.">
        <title>Diploid genomic architecture of Nitzschia inconspicua, an elite biomass production diatom.</title>
        <authorList>
            <person name="Oliver A."/>
            <person name="Podell S."/>
            <person name="Pinowska A."/>
            <person name="Traller J.C."/>
            <person name="Smith S.R."/>
            <person name="McClure R."/>
            <person name="Beliaev A."/>
            <person name="Bohutskyi P."/>
            <person name="Hill E.A."/>
            <person name="Rabines A."/>
            <person name="Zheng H."/>
            <person name="Allen L.Z."/>
            <person name="Kuo A."/>
            <person name="Grigoriev I.V."/>
            <person name="Allen A.E."/>
            <person name="Hazlebeck D."/>
            <person name="Allen E.E."/>
        </authorList>
    </citation>
    <scope>NUCLEOTIDE SEQUENCE</scope>
    <source>
        <strain evidence="1">Hildebrandi</strain>
    </source>
</reference>
<comment type="caution">
    <text evidence="1">The sequence shown here is derived from an EMBL/GenBank/DDBJ whole genome shotgun (WGS) entry which is preliminary data.</text>
</comment>
<dbReference type="EMBL" id="JAGRRH010000015">
    <property type="protein sequence ID" value="KAG7355524.1"/>
    <property type="molecule type" value="Genomic_DNA"/>
</dbReference>
<dbReference type="AlphaFoldDB" id="A0A9K3L550"/>
<sequence>MAAMIPREARKAAIECNNEGVRLLRSGDLGGAIIRLANGLDIMKSLLEGSSAMEMEIPGPEGESVDIDTSADMDLSFLETSYEDSVTAACYQQQPTYVFCSPIVISTETAIRHLKISLLMIFNLALAHHLNGIQTSDRDQLEKALRLYECAYCISHEEEVDLSVLHAMALTNNLGHIHLVLHDTQKSQKCFEQLLATLIYFVEVSDGDNKEIENLKGFFSNATGLSMIKASAPAA</sequence>
<evidence type="ECO:0000313" key="2">
    <source>
        <dbReference type="Proteomes" id="UP000693970"/>
    </source>
</evidence>
<organism evidence="1 2">
    <name type="scientific">Nitzschia inconspicua</name>
    <dbReference type="NCBI Taxonomy" id="303405"/>
    <lineage>
        <taxon>Eukaryota</taxon>
        <taxon>Sar</taxon>
        <taxon>Stramenopiles</taxon>
        <taxon>Ochrophyta</taxon>
        <taxon>Bacillariophyta</taxon>
        <taxon>Bacillariophyceae</taxon>
        <taxon>Bacillariophycidae</taxon>
        <taxon>Bacillariales</taxon>
        <taxon>Bacillariaceae</taxon>
        <taxon>Nitzschia</taxon>
    </lineage>
</organism>
<proteinExistence type="predicted"/>